<dbReference type="EMBL" id="CP154858">
    <property type="protein sequence ID" value="XDT73478.1"/>
    <property type="molecule type" value="Genomic_DNA"/>
</dbReference>
<gene>
    <name evidence="1" type="primary">bamC</name>
    <name evidence="1" type="ORF">AAIA72_05785</name>
</gene>
<dbReference type="InterPro" id="IPR042268">
    <property type="entry name" value="BamC_C"/>
</dbReference>
<accession>A0AB39UZ88</accession>
<evidence type="ECO:0000313" key="1">
    <source>
        <dbReference type="EMBL" id="XDT73478.1"/>
    </source>
</evidence>
<dbReference type="Gene3D" id="3.30.310.170">
    <property type="entry name" value="Outer membrane protein assembly factor BamC"/>
    <property type="match status" value="1"/>
</dbReference>
<dbReference type="Pfam" id="PF06804">
    <property type="entry name" value="Lipoprotein_18"/>
    <property type="match status" value="1"/>
</dbReference>
<dbReference type="RefSeq" id="WP_369602469.1">
    <property type="nucleotide sequence ID" value="NZ_CP154858.1"/>
</dbReference>
<sequence>MRQLRWLAPLCFALVLPACEFIPDRTLDYTRAQQLPPLSTGGVFDRSKLRDDWVVPEGERKALSEEKFELPPPPRALEDITAIKAAYRELGEDRWLAVSESPSRIWSAVSRYWAENGLRIVREQPDSGVMEVKVPRNAARALNWLDTLKLTDALPETWTVHIQNGLKRNSSEIRLDGPDGAAQKALLTALETWLAERNEESYSLRARQLDSKPRVKLLESEDGTAKLALYVDYDRGWFEVDQALAQAGIRVVDRDRSQGTWDVALKTRTIFERWLDRLKGLGDQPPADTRLRLIRGNDGLILQAEPLSSGQAGQERARRLIENVLEHLS</sequence>
<dbReference type="AlphaFoldDB" id="A0AB39UZ88"/>
<name>A0AB39UZ88_9GAMM</name>
<protein>
    <submittedName>
        <fullName evidence="1">Outer membrane protein assembly factor BamC</fullName>
    </submittedName>
</protein>
<proteinExistence type="predicted"/>
<dbReference type="InterPro" id="IPR010653">
    <property type="entry name" value="NlpB/DapX"/>
</dbReference>
<dbReference type="KEGG" id="tcd:AAIA72_05785"/>
<reference evidence="1" key="1">
    <citation type="submission" date="2024-05" db="EMBL/GenBank/DDBJ databases">
        <title>Genome sequencing of novel strain.</title>
        <authorList>
            <person name="Ganbat D."/>
            <person name="Ganbat S."/>
            <person name="Lee S.-J."/>
        </authorList>
    </citation>
    <scope>NUCLEOTIDE SEQUENCE</scope>
    <source>
        <strain evidence="1">SMD15-11</strain>
    </source>
</reference>
<organism evidence="1">
    <name type="scientific">Thermohahella caldifontis</name>
    <dbReference type="NCBI Taxonomy" id="3142973"/>
    <lineage>
        <taxon>Bacteria</taxon>
        <taxon>Pseudomonadati</taxon>
        <taxon>Pseudomonadota</taxon>
        <taxon>Gammaproteobacteria</taxon>
        <taxon>Oceanospirillales</taxon>
        <taxon>Hahellaceae</taxon>
        <taxon>Thermohahella</taxon>
    </lineage>
</organism>